<dbReference type="SUPFAM" id="SSF54001">
    <property type="entry name" value="Cysteine proteinases"/>
    <property type="match status" value="1"/>
</dbReference>
<proteinExistence type="predicted"/>
<reference evidence="2" key="1">
    <citation type="submission" date="2023-02" db="EMBL/GenBank/DDBJ databases">
        <title>Polaribacter ponticola sp. nov., isolated from seawater.</title>
        <authorList>
            <person name="Baek J.H."/>
            <person name="Kim J.M."/>
            <person name="Choi D.G."/>
            <person name="Jeon C.O."/>
        </authorList>
    </citation>
    <scope>NUCLEOTIDE SEQUENCE</scope>
    <source>
        <strain evidence="2">MSW5</strain>
    </source>
</reference>
<evidence type="ECO:0000259" key="1">
    <source>
        <dbReference type="SMART" id="SM00460"/>
    </source>
</evidence>
<protein>
    <submittedName>
        <fullName evidence="2">Transglutaminase domain-containing protein</fullName>
    </submittedName>
</protein>
<dbReference type="Proteomes" id="UP001151478">
    <property type="component" value="Unassembled WGS sequence"/>
</dbReference>
<dbReference type="Gene3D" id="3.10.620.30">
    <property type="match status" value="1"/>
</dbReference>
<dbReference type="InterPro" id="IPR002931">
    <property type="entry name" value="Transglutaminase-like"/>
</dbReference>
<dbReference type="EMBL" id="JAOSLC020000003">
    <property type="protein sequence ID" value="MDD7914776.1"/>
    <property type="molecule type" value="Genomic_DNA"/>
</dbReference>
<organism evidence="2 3">
    <name type="scientific">Polaribacter ponticola</name>
    <dbReference type="NCBI Taxonomy" id="2978475"/>
    <lineage>
        <taxon>Bacteria</taxon>
        <taxon>Pseudomonadati</taxon>
        <taxon>Bacteroidota</taxon>
        <taxon>Flavobacteriia</taxon>
        <taxon>Flavobacteriales</taxon>
        <taxon>Flavobacteriaceae</taxon>
    </lineage>
</organism>
<gene>
    <name evidence="2" type="ORF">N5A56_010275</name>
</gene>
<dbReference type="PANTHER" id="PTHR46333">
    <property type="entry name" value="CYTOKINESIS PROTEIN 3"/>
    <property type="match status" value="1"/>
</dbReference>
<dbReference type="InterPro" id="IPR038765">
    <property type="entry name" value="Papain-like_cys_pep_sf"/>
</dbReference>
<comment type="caution">
    <text evidence="2">The sequence shown here is derived from an EMBL/GenBank/DDBJ whole genome shotgun (WGS) entry which is preliminary data.</text>
</comment>
<dbReference type="InterPro" id="IPR052557">
    <property type="entry name" value="CAP/Cytokinesis_protein"/>
</dbReference>
<sequence>MRYNLRQLYNPKQRSYRFSYSSEEEKKQKMQSLIDELVNNAFRNKTGVCEEYAQSFKKICDLLNIKSELIKGSVRTDANDIANIQDPNHVWNAVKINNRWIIIDVTWAAGYEYNRKWIRKFNDYYFDIPIQKIFKTHYPESRLWALRIGRMSLQEFYDQPIFGRQFLVNNLEVLSPNKGKITINKSDFIKIKINNLKDKKVIYNFSGNSIAQKPTILVDKNISLLSLKNPKRNCILFIYLENEIALQYKVVLK</sequence>
<feature type="domain" description="Transglutaminase-like" evidence="1">
    <location>
        <begin position="41"/>
        <end position="107"/>
    </location>
</feature>
<name>A0ABT5SBD0_9FLAO</name>
<dbReference type="PANTHER" id="PTHR46333:SF2">
    <property type="entry name" value="CYTOKINESIS PROTEIN 3"/>
    <property type="match status" value="1"/>
</dbReference>
<dbReference type="Pfam" id="PF01841">
    <property type="entry name" value="Transglut_core"/>
    <property type="match status" value="1"/>
</dbReference>
<evidence type="ECO:0000313" key="2">
    <source>
        <dbReference type="EMBL" id="MDD7914776.1"/>
    </source>
</evidence>
<accession>A0ABT5SBD0</accession>
<dbReference type="SMART" id="SM00460">
    <property type="entry name" value="TGc"/>
    <property type="match status" value="1"/>
</dbReference>
<evidence type="ECO:0000313" key="3">
    <source>
        <dbReference type="Proteomes" id="UP001151478"/>
    </source>
</evidence>
<keyword evidence="3" id="KW-1185">Reference proteome</keyword>